<dbReference type="Gene3D" id="3.40.50.1000">
    <property type="entry name" value="HAD superfamily/HAD-like"/>
    <property type="match status" value="2"/>
</dbReference>
<dbReference type="Proteomes" id="UP001153148">
    <property type="component" value="Unassembled WGS sequence"/>
</dbReference>
<keyword evidence="6" id="KW-1185">Reference proteome</keyword>
<dbReference type="InterPro" id="IPR023214">
    <property type="entry name" value="HAD_sf"/>
</dbReference>
<reference evidence="5" key="1">
    <citation type="submission" date="2021-03" db="EMBL/GenBank/DDBJ databases">
        <authorList>
            <person name="Tran Van P."/>
        </authorList>
    </citation>
    <scope>NUCLEOTIDE SEQUENCE</scope>
</reference>
<evidence type="ECO:0000256" key="4">
    <source>
        <dbReference type="ARBA" id="ARBA00022842"/>
    </source>
</evidence>
<dbReference type="CDD" id="cd07522">
    <property type="entry name" value="HAD_cN-II"/>
    <property type="match status" value="1"/>
</dbReference>
<evidence type="ECO:0000256" key="2">
    <source>
        <dbReference type="ARBA" id="ARBA00022723"/>
    </source>
</evidence>
<dbReference type="Pfam" id="PF05761">
    <property type="entry name" value="5_nucleotid"/>
    <property type="match status" value="1"/>
</dbReference>
<accession>A0ABN7NSP5</accession>
<evidence type="ECO:0000313" key="6">
    <source>
        <dbReference type="Proteomes" id="UP001153148"/>
    </source>
</evidence>
<dbReference type="EMBL" id="CAJPIN010007393">
    <property type="protein sequence ID" value="CAG2058477.1"/>
    <property type="molecule type" value="Genomic_DNA"/>
</dbReference>
<evidence type="ECO:0000313" key="5">
    <source>
        <dbReference type="EMBL" id="CAG2058477.1"/>
    </source>
</evidence>
<evidence type="ECO:0000256" key="1">
    <source>
        <dbReference type="ARBA" id="ARBA00009589"/>
    </source>
</evidence>
<proteinExistence type="inferred from homology"/>
<keyword evidence="4" id="KW-0460">Magnesium</keyword>
<evidence type="ECO:0000256" key="3">
    <source>
        <dbReference type="ARBA" id="ARBA00022801"/>
    </source>
</evidence>
<gene>
    <name evidence="5" type="ORF">TPAB3V08_LOCUS5446</name>
</gene>
<evidence type="ECO:0008006" key="7">
    <source>
        <dbReference type="Google" id="ProtNLM"/>
    </source>
</evidence>
<comment type="caution">
    <text evidence="5">The sequence shown here is derived from an EMBL/GenBank/DDBJ whole genome shotgun (WGS) entry which is preliminary data.</text>
</comment>
<organism evidence="5 6">
    <name type="scientific">Timema podura</name>
    <name type="common">Walking stick</name>
    <dbReference type="NCBI Taxonomy" id="61482"/>
    <lineage>
        <taxon>Eukaryota</taxon>
        <taxon>Metazoa</taxon>
        <taxon>Ecdysozoa</taxon>
        <taxon>Arthropoda</taxon>
        <taxon>Hexapoda</taxon>
        <taxon>Insecta</taxon>
        <taxon>Pterygota</taxon>
        <taxon>Neoptera</taxon>
        <taxon>Polyneoptera</taxon>
        <taxon>Phasmatodea</taxon>
        <taxon>Timematodea</taxon>
        <taxon>Timematoidea</taxon>
        <taxon>Timematidae</taxon>
        <taxon>Timema</taxon>
    </lineage>
</organism>
<protein>
    <recommendedName>
        <fullName evidence="7">Cytosolic purine 5'-nucleotidase</fullName>
    </recommendedName>
</protein>
<comment type="similarity">
    <text evidence="1">Belongs to the 5'(3')-deoxyribonucleotidase family.</text>
</comment>
<dbReference type="SUPFAM" id="SSF56784">
    <property type="entry name" value="HAD-like"/>
    <property type="match status" value="1"/>
</dbReference>
<dbReference type="InterPro" id="IPR008380">
    <property type="entry name" value="HAD-SF_hydro_IG_5-nucl"/>
</dbReference>
<dbReference type="PANTHER" id="PTHR12103">
    <property type="entry name" value="5'-NUCLEOTIDASE DOMAIN-CONTAINING"/>
    <property type="match status" value="1"/>
</dbReference>
<keyword evidence="3" id="KW-0378">Hydrolase</keyword>
<dbReference type="NCBIfam" id="TIGR02244">
    <property type="entry name" value="HAD-IG-Ncltidse"/>
    <property type="match status" value="1"/>
</dbReference>
<dbReference type="PANTHER" id="PTHR12103:SF15">
    <property type="entry name" value="CYTOSOLIC PURINE 5'-NUCLEOTIDASE"/>
    <property type="match status" value="1"/>
</dbReference>
<dbReference type="InterPro" id="IPR036412">
    <property type="entry name" value="HAD-like_sf"/>
</dbReference>
<keyword evidence="2" id="KW-0479">Metal-binding</keyword>
<name>A0ABN7NSP5_TIMPD</name>
<sequence>MAMLKKMLSKLKYDRPSDPPTVTIFVNRSLHLENIKFYGFDMDYTLAEYKSPQYERLGFNLVKARLVSLGYPQEILEFEYDPSFPVRGLWFDSQFGNLLKVDAYGNILVCVHGFEFLKHSQVYELYPNKFLQLDESRVYVLNTLFNLPETYLLACLIDFFTNFPEYTREKTGVKGGDLFMSFKSIFQDVRNAVDWVHIQGDLKSETIKNLDEYVKKDERLPMFLTRIRESGAKVFLLTNSEYCFTDKIMTYLFDFPHGARVSLSVKSKLDIVAWRGVLPLDEPHRNWKSYFDTIVVDARKPLFFGEGTILRQVDTTTGALKIGTHMGPLQKEQVYSGGPGGLNV</sequence>